<dbReference type="GO" id="GO:0003723">
    <property type="term" value="F:RNA binding"/>
    <property type="evidence" value="ECO:0007669"/>
    <property type="project" value="UniProtKB-UniRule"/>
</dbReference>
<sequence>MEQEFELIAKTFMGLEPVLAEELTQLGANNVQIGRRMVSFTGDKEMMYRANFQLHTAIRILKPIKHFKARSAEEVYDQIQKIKWDDILDVKKTFSVDSVVYSEEFRNSRFVTYKVKDAIVDWFREKQGTRPNISVSNPDIRLNIHIAEDNATLSLDSSGESLHRRGYRQEQVEAPLNEVLAAGMILMTGWKGECDFIDPMCGSGTIAIEAALIARNISPGVFRKEFAFEKWNDFDQDLFDMIYNDDSQEREFEHHIYGYDVDMKAVNTANLNVRAAGLSKDITIAQQDFKDFTQPAEKSIIVMNPPYGERISTPNLLNTYKMIGERFKKAFAGNEAWVLSYREECFEQIGLKPSIKIPVFNGSLECEFRKYVMFDGKMKDFRSEGGIVKTEREKSEMAQKHRFKKEREFKKRISEETENEEDDIRSFKFHTHRLEDFEKKRAEFHKGGRSRIGGGRRNDDDDDKRGSRSFKSDRKGGRDFGGKRDGKRFEKGDKRGGFKGDKRGGRDFGGKRGGKKNFSVDFDDED</sequence>
<reference evidence="7" key="1">
    <citation type="submission" date="2019-09" db="EMBL/GenBank/DDBJ databases">
        <title>Distinct polysaccharide growth profiles of human intestinal Prevotella copri isolates.</title>
        <authorList>
            <person name="Fehlner-Peach H."/>
            <person name="Magnabosco C."/>
            <person name="Raghavan V."/>
            <person name="Scher J.U."/>
            <person name="Tett A."/>
            <person name="Cox L.M."/>
            <person name="Gottsegen C."/>
            <person name="Watters A."/>
            <person name="Wiltshire- Gordon J.D."/>
            <person name="Segata N."/>
            <person name="Bonneau R."/>
            <person name="Littman D.R."/>
        </authorList>
    </citation>
    <scope>NUCLEOTIDE SEQUENCE [LARGE SCALE GENOMIC DNA]</scope>
    <source>
        <strain evidence="7">iAU3127</strain>
    </source>
</reference>
<dbReference type="InterPro" id="IPR000241">
    <property type="entry name" value="RlmKL-like_Mtase"/>
</dbReference>
<gene>
    <name evidence="6" type="ORF">F7D31_08030</name>
</gene>
<feature type="domain" description="THUMP" evidence="5">
    <location>
        <begin position="46"/>
        <end position="157"/>
    </location>
</feature>
<protein>
    <submittedName>
        <fullName evidence="6">Methyltransferase</fullName>
    </submittedName>
</protein>
<name>A0AA90VNB2_9BACT</name>
<evidence type="ECO:0000313" key="7">
    <source>
        <dbReference type="Proteomes" id="UP000421283"/>
    </source>
</evidence>
<accession>A0AA90VNB2</accession>
<comment type="caution">
    <text evidence="6">The sequence shown here is derived from an EMBL/GenBank/DDBJ whole genome shotgun (WGS) entry which is preliminary data.</text>
</comment>
<evidence type="ECO:0000259" key="5">
    <source>
        <dbReference type="PROSITE" id="PS51165"/>
    </source>
</evidence>
<dbReference type="AlphaFoldDB" id="A0AA90VNB2"/>
<dbReference type="PROSITE" id="PS01261">
    <property type="entry name" value="UPF0020"/>
    <property type="match status" value="1"/>
</dbReference>
<dbReference type="InterPro" id="IPR004114">
    <property type="entry name" value="THUMP_dom"/>
</dbReference>
<evidence type="ECO:0000256" key="4">
    <source>
        <dbReference type="SAM" id="MobiDB-lite"/>
    </source>
</evidence>
<keyword evidence="2" id="KW-0808">Transferase</keyword>
<dbReference type="GO" id="GO:0070043">
    <property type="term" value="F:rRNA (guanine-N7-)-methyltransferase activity"/>
    <property type="evidence" value="ECO:0007669"/>
    <property type="project" value="TreeGrafter"/>
</dbReference>
<dbReference type="InterPro" id="IPR029063">
    <property type="entry name" value="SAM-dependent_MTases_sf"/>
</dbReference>
<dbReference type="Proteomes" id="UP000421283">
    <property type="component" value="Unassembled WGS sequence"/>
</dbReference>
<dbReference type="Gene3D" id="3.30.2130.30">
    <property type="match status" value="1"/>
</dbReference>
<keyword evidence="1 6" id="KW-0489">Methyltransferase</keyword>
<organism evidence="6 7">
    <name type="scientific">Segatella copri</name>
    <dbReference type="NCBI Taxonomy" id="165179"/>
    <lineage>
        <taxon>Bacteria</taxon>
        <taxon>Pseudomonadati</taxon>
        <taxon>Bacteroidota</taxon>
        <taxon>Bacteroidia</taxon>
        <taxon>Bacteroidales</taxon>
        <taxon>Prevotellaceae</taxon>
        <taxon>Segatella</taxon>
    </lineage>
</organism>
<dbReference type="Pfam" id="PF22020">
    <property type="entry name" value="RlmL_1st"/>
    <property type="match status" value="1"/>
</dbReference>
<dbReference type="PROSITE" id="PS00092">
    <property type="entry name" value="N6_MTASE"/>
    <property type="match status" value="1"/>
</dbReference>
<keyword evidence="3" id="KW-0694">RNA-binding</keyword>
<dbReference type="InterPro" id="IPR053943">
    <property type="entry name" value="RlmKL-like_Mtase_CS"/>
</dbReference>
<dbReference type="PANTHER" id="PTHR47313">
    <property type="entry name" value="RIBOSOMAL RNA LARGE SUBUNIT METHYLTRANSFERASE K/L"/>
    <property type="match status" value="1"/>
</dbReference>
<proteinExistence type="predicted"/>
<feature type="compositionally biased region" description="Basic and acidic residues" evidence="4">
    <location>
        <begin position="456"/>
        <end position="510"/>
    </location>
</feature>
<dbReference type="CDD" id="cd11715">
    <property type="entry name" value="THUMP_AdoMetMT"/>
    <property type="match status" value="1"/>
</dbReference>
<evidence type="ECO:0000256" key="1">
    <source>
        <dbReference type="ARBA" id="ARBA00022603"/>
    </source>
</evidence>
<dbReference type="RefSeq" id="WP_153138471.1">
    <property type="nucleotide sequence ID" value="NZ_VZAP01000101.1"/>
</dbReference>
<dbReference type="PROSITE" id="PS51165">
    <property type="entry name" value="THUMP"/>
    <property type="match status" value="1"/>
</dbReference>
<dbReference type="Pfam" id="PF01170">
    <property type="entry name" value="UPF0020"/>
    <property type="match status" value="1"/>
</dbReference>
<dbReference type="Pfam" id="PF02926">
    <property type="entry name" value="THUMP"/>
    <property type="match status" value="1"/>
</dbReference>
<evidence type="ECO:0000313" key="6">
    <source>
        <dbReference type="EMBL" id="MQO92606.1"/>
    </source>
</evidence>
<dbReference type="PANTHER" id="PTHR47313:SF1">
    <property type="entry name" value="RIBOSOMAL RNA LARGE SUBUNIT METHYLTRANSFERASE K_L"/>
    <property type="match status" value="1"/>
</dbReference>
<dbReference type="Gene3D" id="3.40.50.150">
    <property type="entry name" value="Vaccinia Virus protein VP39"/>
    <property type="match status" value="1"/>
</dbReference>
<dbReference type="SUPFAM" id="SSF53335">
    <property type="entry name" value="S-adenosyl-L-methionine-dependent methyltransferases"/>
    <property type="match status" value="1"/>
</dbReference>
<evidence type="ECO:0000256" key="2">
    <source>
        <dbReference type="ARBA" id="ARBA00022679"/>
    </source>
</evidence>
<feature type="region of interest" description="Disordered" evidence="4">
    <location>
        <begin position="440"/>
        <end position="526"/>
    </location>
</feature>
<dbReference type="EMBL" id="VZAP01000101">
    <property type="protein sequence ID" value="MQO92606.1"/>
    <property type="molecule type" value="Genomic_DNA"/>
</dbReference>
<dbReference type="GO" id="GO:0008990">
    <property type="term" value="F:rRNA (guanine-N2-)-methyltransferase activity"/>
    <property type="evidence" value="ECO:0007669"/>
    <property type="project" value="TreeGrafter"/>
</dbReference>
<dbReference type="InterPro" id="IPR002052">
    <property type="entry name" value="DNA_methylase_N6_adenine_CS"/>
</dbReference>
<dbReference type="SMART" id="SM00981">
    <property type="entry name" value="THUMP"/>
    <property type="match status" value="1"/>
</dbReference>
<dbReference type="InterPro" id="IPR054170">
    <property type="entry name" value="RlmL_1st"/>
</dbReference>
<evidence type="ECO:0000256" key="3">
    <source>
        <dbReference type="PROSITE-ProRule" id="PRU00529"/>
    </source>
</evidence>